<gene>
    <name evidence="1" type="ORF">CLV31_10548</name>
</gene>
<evidence type="ECO:0000313" key="2">
    <source>
        <dbReference type="Proteomes" id="UP000248917"/>
    </source>
</evidence>
<name>A0A326RS75_9BACT</name>
<protein>
    <submittedName>
        <fullName evidence="1">Uncharacterized protein</fullName>
    </submittedName>
</protein>
<sequence>MNIRNLASSISKGQKTKLKPCLWESSVIGLPAQNQWNIRQLAEWRIISKIYLYFAGWPGATEDF</sequence>
<dbReference type="AlphaFoldDB" id="A0A326RS75"/>
<organism evidence="1 2">
    <name type="scientific">Algoriphagus aquaeductus</name>
    <dbReference type="NCBI Taxonomy" id="475299"/>
    <lineage>
        <taxon>Bacteria</taxon>
        <taxon>Pseudomonadati</taxon>
        <taxon>Bacteroidota</taxon>
        <taxon>Cytophagia</taxon>
        <taxon>Cytophagales</taxon>
        <taxon>Cyclobacteriaceae</taxon>
        <taxon>Algoriphagus</taxon>
    </lineage>
</organism>
<dbReference type="EMBL" id="QKTX01000005">
    <property type="protein sequence ID" value="PZV83825.1"/>
    <property type="molecule type" value="Genomic_DNA"/>
</dbReference>
<evidence type="ECO:0000313" key="1">
    <source>
        <dbReference type="EMBL" id="PZV83825.1"/>
    </source>
</evidence>
<reference evidence="1 2" key="1">
    <citation type="submission" date="2018-06" db="EMBL/GenBank/DDBJ databases">
        <title>Genomic Encyclopedia of Archaeal and Bacterial Type Strains, Phase II (KMG-II): from individual species to whole genera.</title>
        <authorList>
            <person name="Goeker M."/>
        </authorList>
    </citation>
    <scope>NUCLEOTIDE SEQUENCE [LARGE SCALE GENOMIC DNA]</scope>
    <source>
        <strain evidence="1 2">T4</strain>
    </source>
</reference>
<keyword evidence="2" id="KW-1185">Reference proteome</keyword>
<comment type="caution">
    <text evidence="1">The sequence shown here is derived from an EMBL/GenBank/DDBJ whole genome shotgun (WGS) entry which is preliminary data.</text>
</comment>
<dbReference type="Proteomes" id="UP000248917">
    <property type="component" value="Unassembled WGS sequence"/>
</dbReference>
<proteinExistence type="predicted"/>
<accession>A0A326RS75</accession>